<name>A0A9W9G2I9_9EURO</name>
<dbReference type="Proteomes" id="UP001149074">
    <property type="component" value="Unassembled WGS sequence"/>
</dbReference>
<accession>A0A9W9G2I9</accession>
<evidence type="ECO:0000313" key="1">
    <source>
        <dbReference type="EMBL" id="KAJ5110873.1"/>
    </source>
</evidence>
<keyword evidence="2" id="KW-1185">Reference proteome</keyword>
<dbReference type="GeneID" id="81352881"/>
<protein>
    <submittedName>
        <fullName evidence="1">Uncharacterized protein</fullName>
    </submittedName>
</protein>
<proteinExistence type="predicted"/>
<dbReference type="EMBL" id="JAPQKI010000002">
    <property type="protein sequence ID" value="KAJ5110873.1"/>
    <property type="molecule type" value="Genomic_DNA"/>
</dbReference>
<evidence type="ECO:0000313" key="2">
    <source>
        <dbReference type="Proteomes" id="UP001149074"/>
    </source>
</evidence>
<sequence>MSRGTVCCATSQVLILLLFIKLKAIWVIKRLLQEHVPGLDPDIWAIAQYFERSNEFIYLLVREQRESDLDLMFFTMLVGLIADDILPPAAVQRPILGLLLSDQEAESRNRQKNLDQIKKRIVSTIVDLMRSRPLSVFLSIITELNVNEKLHKVLSTRSAEASYENGCLDETNFDDERYGMNYEGRF</sequence>
<dbReference type="AlphaFoldDB" id="A0A9W9G2I9"/>
<reference evidence="1" key="2">
    <citation type="journal article" date="2023" name="IMA Fungus">
        <title>Comparative genomic study of the Penicillium genus elucidates a diverse pangenome and 15 lateral gene transfer events.</title>
        <authorList>
            <person name="Petersen C."/>
            <person name="Sorensen T."/>
            <person name="Nielsen M.R."/>
            <person name="Sondergaard T.E."/>
            <person name="Sorensen J.L."/>
            <person name="Fitzpatrick D.A."/>
            <person name="Frisvad J.C."/>
            <person name="Nielsen K.L."/>
        </authorList>
    </citation>
    <scope>NUCLEOTIDE SEQUENCE</scope>
    <source>
        <strain evidence="1">IBT 30761</strain>
    </source>
</reference>
<comment type="caution">
    <text evidence="1">The sequence shown here is derived from an EMBL/GenBank/DDBJ whole genome shotgun (WGS) entry which is preliminary data.</text>
</comment>
<organism evidence="1 2">
    <name type="scientific">Penicillium argentinense</name>
    <dbReference type="NCBI Taxonomy" id="1131581"/>
    <lineage>
        <taxon>Eukaryota</taxon>
        <taxon>Fungi</taxon>
        <taxon>Dikarya</taxon>
        <taxon>Ascomycota</taxon>
        <taxon>Pezizomycotina</taxon>
        <taxon>Eurotiomycetes</taxon>
        <taxon>Eurotiomycetidae</taxon>
        <taxon>Eurotiales</taxon>
        <taxon>Aspergillaceae</taxon>
        <taxon>Penicillium</taxon>
    </lineage>
</organism>
<reference evidence="1" key="1">
    <citation type="submission" date="2022-11" db="EMBL/GenBank/DDBJ databases">
        <authorList>
            <person name="Petersen C."/>
        </authorList>
    </citation>
    <scope>NUCLEOTIDE SEQUENCE</scope>
    <source>
        <strain evidence="1">IBT 30761</strain>
    </source>
</reference>
<dbReference type="RefSeq" id="XP_056478943.1">
    <property type="nucleotide sequence ID" value="XM_056613902.1"/>
</dbReference>
<gene>
    <name evidence="1" type="ORF">N7532_001408</name>
</gene>